<evidence type="ECO:0000313" key="2">
    <source>
        <dbReference type="EMBL" id="GCF15382.1"/>
    </source>
</evidence>
<organism evidence="2 3">
    <name type="scientific">Haloarcula mannanilytica</name>
    <dbReference type="NCBI Taxonomy" id="2509225"/>
    <lineage>
        <taxon>Archaea</taxon>
        <taxon>Methanobacteriati</taxon>
        <taxon>Methanobacteriota</taxon>
        <taxon>Stenosarchaea group</taxon>
        <taxon>Halobacteria</taxon>
        <taxon>Halobacteriales</taxon>
        <taxon>Haloarculaceae</taxon>
        <taxon>Haloarcula</taxon>
    </lineage>
</organism>
<comment type="caution">
    <text evidence="2">The sequence shown here is derived from an EMBL/GenBank/DDBJ whole genome shotgun (WGS) entry which is preliminary data.</text>
</comment>
<proteinExistence type="predicted"/>
<evidence type="ECO:0000313" key="3">
    <source>
        <dbReference type="Proteomes" id="UP000304382"/>
    </source>
</evidence>
<keyword evidence="3" id="KW-1185">Reference proteome</keyword>
<name>A0A4C2EM52_9EURY</name>
<feature type="compositionally biased region" description="Basic and acidic residues" evidence="1">
    <location>
        <begin position="125"/>
        <end position="136"/>
    </location>
</feature>
<feature type="region of interest" description="Disordered" evidence="1">
    <location>
        <begin position="41"/>
        <end position="321"/>
    </location>
</feature>
<dbReference type="RefSeq" id="WP_137684901.1">
    <property type="nucleotide sequence ID" value="NZ_BIXZ01000007.1"/>
</dbReference>
<dbReference type="AlphaFoldDB" id="A0A4C2EM52"/>
<protein>
    <submittedName>
        <fullName evidence="2">Uncharacterized protein</fullName>
    </submittedName>
</protein>
<feature type="compositionally biased region" description="Basic and acidic residues" evidence="1">
    <location>
        <begin position="205"/>
        <end position="218"/>
    </location>
</feature>
<dbReference type="Proteomes" id="UP000304382">
    <property type="component" value="Unassembled WGS sequence"/>
</dbReference>
<sequence length="348" mass="36397">MRTLDDGFDGVLATSVSTEAGAPPADLSYLTLTPLVAQRLLRDERDDGADRMSLGESPTGDQEGEADSPAPQGDELRVRELLRDDGDGTADSRDQHPTEMTVSEPQNRSINDHADEEGGSTRRASQTERSDGRSLTDWDGQASQPGGDESAELSERAEEWPASESPRTVVEQSGPAGGGPGTVGESAGRDSRSERVGPSSSERGGPGRESRGASERAPGDGIPTTVVHQGTPDGEGHEGATSGQSGPANDSGGGHTAPGDGRDAPGLTVTVPGVSEVSANADGASVPDASTAQRQSAPTDSETEEPSDSAITERTVIRSDGRLNERVFDRLYEEVSRKMRLERNREGR</sequence>
<accession>A0A4C2EM52</accession>
<gene>
    <name evidence="2" type="ORF">Harman_33170</name>
</gene>
<reference evidence="2 3" key="1">
    <citation type="submission" date="2019-02" db="EMBL/GenBank/DDBJ databases">
        <title>Haloarcula mannanilyticum sp. nov., a mannan degrading haloarchaeon isolated from commercial salt.</title>
        <authorList>
            <person name="Enomoto S."/>
            <person name="Shimane Y."/>
            <person name="Kamekura M."/>
            <person name="Ito T."/>
            <person name="Moriya O."/>
            <person name="Ihara K."/>
            <person name="Takahashi-Ando N."/>
            <person name="Fukushima Y."/>
            <person name="Yoshida Y."/>
            <person name="Usama R."/>
            <person name="Takai K."/>
            <person name="Minegishi H."/>
        </authorList>
    </citation>
    <scope>NUCLEOTIDE SEQUENCE [LARGE SCALE GENOMIC DNA]</scope>
    <source>
        <strain evidence="2 3">MD130-1</strain>
    </source>
</reference>
<evidence type="ECO:0000256" key="1">
    <source>
        <dbReference type="SAM" id="MobiDB-lite"/>
    </source>
</evidence>
<feature type="compositionally biased region" description="Basic and acidic residues" evidence="1">
    <location>
        <begin position="74"/>
        <end position="97"/>
    </location>
</feature>
<feature type="compositionally biased region" description="Basic and acidic residues" evidence="1">
    <location>
        <begin position="41"/>
        <end position="50"/>
    </location>
</feature>
<feature type="compositionally biased region" description="Polar residues" evidence="1">
    <location>
        <begin position="288"/>
        <end position="300"/>
    </location>
</feature>
<dbReference type="EMBL" id="BIXZ01000007">
    <property type="protein sequence ID" value="GCF15382.1"/>
    <property type="molecule type" value="Genomic_DNA"/>
</dbReference>
<feature type="compositionally biased region" description="Polar residues" evidence="1">
    <location>
        <begin position="98"/>
        <end position="109"/>
    </location>
</feature>